<dbReference type="PRINTS" id="PR00837">
    <property type="entry name" value="V5TPXLIKE"/>
</dbReference>
<accession>A0A5N6QKH5</accession>
<keyword evidence="3" id="KW-1185">Reference proteome</keyword>
<organism evidence="2 3">
    <name type="scientific">Carpinus fangiana</name>
    <dbReference type="NCBI Taxonomy" id="176857"/>
    <lineage>
        <taxon>Eukaryota</taxon>
        <taxon>Viridiplantae</taxon>
        <taxon>Streptophyta</taxon>
        <taxon>Embryophyta</taxon>
        <taxon>Tracheophyta</taxon>
        <taxon>Spermatophyta</taxon>
        <taxon>Magnoliopsida</taxon>
        <taxon>eudicotyledons</taxon>
        <taxon>Gunneridae</taxon>
        <taxon>Pentapetalae</taxon>
        <taxon>rosids</taxon>
        <taxon>fabids</taxon>
        <taxon>Fagales</taxon>
        <taxon>Betulaceae</taxon>
        <taxon>Carpinus</taxon>
    </lineage>
</organism>
<dbReference type="SMART" id="SM00198">
    <property type="entry name" value="SCP"/>
    <property type="match status" value="1"/>
</dbReference>
<name>A0A5N6QKH5_9ROSI</name>
<dbReference type="PANTHER" id="PTHR10334">
    <property type="entry name" value="CYSTEINE-RICH SECRETORY PROTEIN-RELATED"/>
    <property type="match status" value="1"/>
</dbReference>
<dbReference type="SUPFAM" id="SSF55797">
    <property type="entry name" value="PR-1-like"/>
    <property type="match status" value="1"/>
</dbReference>
<evidence type="ECO:0000313" key="3">
    <source>
        <dbReference type="Proteomes" id="UP000327013"/>
    </source>
</evidence>
<gene>
    <name evidence="2" type="ORF">FH972_004244</name>
</gene>
<reference evidence="2 3" key="1">
    <citation type="submission" date="2019-06" db="EMBL/GenBank/DDBJ databases">
        <title>A chromosomal-level reference genome of Carpinus fangiana (Coryloideae, Betulaceae).</title>
        <authorList>
            <person name="Yang X."/>
            <person name="Wang Z."/>
            <person name="Zhang L."/>
            <person name="Hao G."/>
            <person name="Liu J."/>
            <person name="Yang Y."/>
        </authorList>
    </citation>
    <scope>NUCLEOTIDE SEQUENCE [LARGE SCALE GENOMIC DNA]</scope>
    <source>
        <strain evidence="2">Cfa_2016G</strain>
        <tissue evidence="2">Leaf</tissue>
    </source>
</reference>
<dbReference type="Proteomes" id="UP000327013">
    <property type="component" value="Chromosome 1"/>
</dbReference>
<protein>
    <recommendedName>
        <fullName evidence="1">SCP domain-containing protein</fullName>
    </recommendedName>
</protein>
<dbReference type="InterPro" id="IPR014044">
    <property type="entry name" value="CAP_dom"/>
</dbReference>
<dbReference type="InterPro" id="IPR035940">
    <property type="entry name" value="CAP_sf"/>
</dbReference>
<dbReference type="OrthoDB" id="337038at2759"/>
<dbReference type="AlphaFoldDB" id="A0A5N6QKH5"/>
<dbReference type="EMBL" id="CM017321">
    <property type="protein sequence ID" value="KAE7999852.1"/>
    <property type="molecule type" value="Genomic_DNA"/>
</dbReference>
<dbReference type="Gene3D" id="3.40.33.10">
    <property type="entry name" value="CAP"/>
    <property type="match status" value="1"/>
</dbReference>
<sequence length="86" mass="9766">MSCGFASLTKHKYGSKQLWTTGMTLTPRMVVDTWVKENHTCRVYTQVVWRKSLEFGCAQARCVKEGTSITICFYNPPGNIVGKKPY</sequence>
<evidence type="ECO:0000313" key="2">
    <source>
        <dbReference type="EMBL" id="KAE7999852.1"/>
    </source>
</evidence>
<proteinExistence type="predicted"/>
<feature type="domain" description="SCP" evidence="1">
    <location>
        <begin position="2"/>
        <end position="82"/>
    </location>
</feature>
<dbReference type="InterPro" id="IPR001283">
    <property type="entry name" value="CRISP-related"/>
</dbReference>
<evidence type="ECO:0000259" key="1">
    <source>
        <dbReference type="SMART" id="SM00198"/>
    </source>
</evidence>
<dbReference type="Pfam" id="PF00188">
    <property type="entry name" value="CAP"/>
    <property type="match status" value="1"/>
</dbReference>